<dbReference type="SUPFAM" id="SSF64288">
    <property type="entry name" value="Chorismate lyase-like"/>
    <property type="match status" value="1"/>
</dbReference>
<evidence type="ECO:0000313" key="6">
    <source>
        <dbReference type="Proteomes" id="UP000070572"/>
    </source>
</evidence>
<dbReference type="FunFam" id="1.10.10.10:FF:000079">
    <property type="entry name" value="GntR family transcriptional regulator"/>
    <property type="match status" value="1"/>
</dbReference>
<dbReference type="EMBL" id="LSDN01000018">
    <property type="protein sequence ID" value="KXB80230.1"/>
    <property type="molecule type" value="Genomic_DNA"/>
</dbReference>
<dbReference type="RefSeq" id="WP_060920644.1">
    <property type="nucleotide sequence ID" value="NZ_JAWFWJ010000008.1"/>
</dbReference>
<evidence type="ECO:0000313" key="5">
    <source>
        <dbReference type="EMBL" id="KXB80230.1"/>
    </source>
</evidence>
<dbReference type="Pfam" id="PF00392">
    <property type="entry name" value="GntR"/>
    <property type="match status" value="1"/>
</dbReference>
<protein>
    <submittedName>
        <fullName evidence="5">UbiC transcription regulator-associated domain protein</fullName>
    </submittedName>
</protein>
<evidence type="ECO:0000259" key="4">
    <source>
        <dbReference type="PROSITE" id="PS50949"/>
    </source>
</evidence>
<dbReference type="GO" id="GO:0003700">
    <property type="term" value="F:DNA-binding transcription factor activity"/>
    <property type="evidence" value="ECO:0007669"/>
    <property type="project" value="InterPro"/>
</dbReference>
<organism evidence="5 6">
    <name type="scientific">Varibaculum cambriense</name>
    <dbReference type="NCBI Taxonomy" id="184870"/>
    <lineage>
        <taxon>Bacteria</taxon>
        <taxon>Bacillati</taxon>
        <taxon>Actinomycetota</taxon>
        <taxon>Actinomycetes</taxon>
        <taxon>Actinomycetales</taxon>
        <taxon>Actinomycetaceae</taxon>
        <taxon>Varibaculum</taxon>
    </lineage>
</organism>
<dbReference type="CDD" id="cd07377">
    <property type="entry name" value="WHTH_GntR"/>
    <property type="match status" value="1"/>
</dbReference>
<comment type="caution">
    <text evidence="5">The sequence shown here is derived from an EMBL/GenBank/DDBJ whole genome shotgun (WGS) entry which is preliminary data.</text>
</comment>
<dbReference type="PANTHER" id="PTHR44846">
    <property type="entry name" value="MANNOSYL-D-GLYCERATE TRANSPORT/METABOLISM SYSTEM REPRESSOR MNGR-RELATED"/>
    <property type="match status" value="1"/>
</dbReference>
<dbReference type="AlphaFoldDB" id="A0AB34WYH9"/>
<dbReference type="Gene3D" id="3.40.1410.10">
    <property type="entry name" value="Chorismate lyase-like"/>
    <property type="match status" value="1"/>
</dbReference>
<keyword evidence="2" id="KW-0238">DNA-binding</keyword>
<dbReference type="SUPFAM" id="SSF46785">
    <property type="entry name" value="Winged helix' DNA-binding domain"/>
    <property type="match status" value="1"/>
</dbReference>
<gene>
    <name evidence="5" type="ORF">HMPREF1862_01454</name>
</gene>
<dbReference type="Pfam" id="PF07702">
    <property type="entry name" value="UTRA"/>
    <property type="match status" value="1"/>
</dbReference>
<dbReference type="SMART" id="SM00866">
    <property type="entry name" value="UTRA"/>
    <property type="match status" value="1"/>
</dbReference>
<dbReference type="InterPro" id="IPR011663">
    <property type="entry name" value="UTRA"/>
</dbReference>
<dbReference type="GO" id="GO:0003677">
    <property type="term" value="F:DNA binding"/>
    <property type="evidence" value="ECO:0007669"/>
    <property type="project" value="UniProtKB-KW"/>
</dbReference>
<name>A0AB34WYH9_9ACTO</name>
<keyword evidence="1" id="KW-0805">Transcription regulation</keyword>
<dbReference type="PROSITE" id="PS50949">
    <property type="entry name" value="HTH_GNTR"/>
    <property type="match status" value="1"/>
</dbReference>
<dbReference type="InterPro" id="IPR028978">
    <property type="entry name" value="Chorismate_lyase_/UTRA_dom_sf"/>
</dbReference>
<keyword evidence="3" id="KW-0804">Transcription</keyword>
<reference evidence="5 6" key="1">
    <citation type="submission" date="2016-01" db="EMBL/GenBank/DDBJ databases">
        <authorList>
            <person name="Mitreva M."/>
            <person name="Pepin K.H."/>
            <person name="Mihindukulasuriya K.A."/>
            <person name="Fulton R."/>
            <person name="Fronick C."/>
            <person name="O'Laughlin M."/>
            <person name="Miner T."/>
            <person name="Herter B."/>
            <person name="Rosa B.A."/>
            <person name="Cordes M."/>
            <person name="Tomlinson C."/>
            <person name="Wollam A."/>
            <person name="Palsikar V.B."/>
            <person name="Mardis E.R."/>
            <person name="Wilson R.K."/>
        </authorList>
    </citation>
    <scope>NUCLEOTIDE SEQUENCE [LARGE SCALE GENOMIC DNA]</scope>
    <source>
        <strain evidence="5 6">DNF00696</strain>
    </source>
</reference>
<dbReference type="InterPro" id="IPR000524">
    <property type="entry name" value="Tscrpt_reg_HTH_GntR"/>
</dbReference>
<dbReference type="InterPro" id="IPR036390">
    <property type="entry name" value="WH_DNA-bd_sf"/>
</dbReference>
<accession>A0AB34WYH9</accession>
<evidence type="ECO:0000256" key="1">
    <source>
        <dbReference type="ARBA" id="ARBA00023015"/>
    </source>
</evidence>
<dbReference type="GO" id="GO:0045892">
    <property type="term" value="P:negative regulation of DNA-templated transcription"/>
    <property type="evidence" value="ECO:0007669"/>
    <property type="project" value="TreeGrafter"/>
</dbReference>
<dbReference type="InterPro" id="IPR050679">
    <property type="entry name" value="Bact_HTH_transcr_reg"/>
</dbReference>
<dbReference type="SMART" id="SM00345">
    <property type="entry name" value="HTH_GNTR"/>
    <property type="match status" value="1"/>
</dbReference>
<dbReference type="Proteomes" id="UP000070572">
    <property type="component" value="Unassembled WGS sequence"/>
</dbReference>
<evidence type="ECO:0000256" key="3">
    <source>
        <dbReference type="ARBA" id="ARBA00023163"/>
    </source>
</evidence>
<dbReference type="PANTHER" id="PTHR44846:SF1">
    <property type="entry name" value="MANNOSYL-D-GLYCERATE TRANSPORT_METABOLISM SYSTEM REPRESSOR MNGR-RELATED"/>
    <property type="match status" value="1"/>
</dbReference>
<evidence type="ECO:0000256" key="2">
    <source>
        <dbReference type="ARBA" id="ARBA00023125"/>
    </source>
</evidence>
<dbReference type="InterPro" id="IPR036388">
    <property type="entry name" value="WH-like_DNA-bd_sf"/>
</dbReference>
<dbReference type="Gene3D" id="1.10.10.10">
    <property type="entry name" value="Winged helix-like DNA-binding domain superfamily/Winged helix DNA-binding domain"/>
    <property type="match status" value="1"/>
</dbReference>
<proteinExistence type="predicted"/>
<sequence length="249" mass="27982">MQYVLDRDSVKPLYVQIGGIIRDGLARGVWKQGERIPSEAELQESFNVSRMTVRGVVSSLVDEGLLQRVPGKGTFVATPKITAKSPMYRGIREQLETMGYKTQTKLLKFEAVSPPRFAQDALGVTADKGVFEIVRLRKIEDRPVSLHRSWIPVKYAPSLLEHDVINEQLCTVLSDAFELKAAETHETLEAVAASEDEANNLQCEEGMPLLLLEDTLYDARGRAFEYTKLLLRGDHMKVRFNFSGDIKAK</sequence>
<dbReference type="PRINTS" id="PR00035">
    <property type="entry name" value="HTHGNTR"/>
</dbReference>
<feature type="domain" description="HTH gntR-type" evidence="4">
    <location>
        <begin position="11"/>
        <end position="79"/>
    </location>
</feature>